<feature type="compositionally biased region" description="Pro residues" evidence="2">
    <location>
        <begin position="311"/>
        <end position="338"/>
    </location>
</feature>
<feature type="domain" description="CCHC-type" evidence="3">
    <location>
        <begin position="67"/>
        <end position="82"/>
    </location>
</feature>
<keyword evidence="5" id="KW-1185">Reference proteome</keyword>
<dbReference type="GO" id="GO:0003723">
    <property type="term" value="F:RNA binding"/>
    <property type="evidence" value="ECO:0007669"/>
    <property type="project" value="TreeGrafter"/>
</dbReference>
<dbReference type="PANTHER" id="PTHR13316:SF0">
    <property type="entry name" value="ZINC FINGER CCHC DOMAIN-CONTAINING PROTEIN 8"/>
    <property type="match status" value="1"/>
</dbReference>
<feature type="compositionally biased region" description="Acidic residues" evidence="2">
    <location>
        <begin position="371"/>
        <end position="383"/>
    </location>
</feature>
<keyword evidence="1" id="KW-0863">Zinc-finger</keyword>
<gene>
    <name evidence="4" type="ORF">GALMADRAFT_625842</name>
</gene>
<organism evidence="4 5">
    <name type="scientific">Galerina marginata (strain CBS 339.88)</name>
    <dbReference type="NCBI Taxonomy" id="685588"/>
    <lineage>
        <taxon>Eukaryota</taxon>
        <taxon>Fungi</taxon>
        <taxon>Dikarya</taxon>
        <taxon>Basidiomycota</taxon>
        <taxon>Agaricomycotina</taxon>
        <taxon>Agaricomycetes</taxon>
        <taxon>Agaricomycetidae</taxon>
        <taxon>Agaricales</taxon>
        <taxon>Agaricineae</taxon>
        <taxon>Strophariaceae</taxon>
        <taxon>Galerina</taxon>
    </lineage>
</organism>
<dbReference type="EMBL" id="KL142385">
    <property type="protein sequence ID" value="KDR73660.1"/>
    <property type="molecule type" value="Genomic_DNA"/>
</dbReference>
<proteinExistence type="predicted"/>
<evidence type="ECO:0000313" key="4">
    <source>
        <dbReference type="EMBL" id="KDR73660.1"/>
    </source>
</evidence>
<dbReference type="GO" id="GO:0071013">
    <property type="term" value="C:catalytic step 2 spliceosome"/>
    <property type="evidence" value="ECO:0007669"/>
    <property type="project" value="TreeGrafter"/>
</dbReference>
<evidence type="ECO:0000313" key="5">
    <source>
        <dbReference type="Proteomes" id="UP000027222"/>
    </source>
</evidence>
<dbReference type="InterPro" id="IPR052115">
    <property type="entry name" value="NEXT_complex_subunit_ZCCHC8"/>
</dbReference>
<dbReference type="AlphaFoldDB" id="A0A067SRS6"/>
<dbReference type="GO" id="GO:0008270">
    <property type="term" value="F:zinc ion binding"/>
    <property type="evidence" value="ECO:0007669"/>
    <property type="project" value="UniProtKB-KW"/>
</dbReference>
<dbReference type="Proteomes" id="UP000027222">
    <property type="component" value="Unassembled WGS sequence"/>
</dbReference>
<dbReference type="HOGENOM" id="CLU_041922_0_0_1"/>
<keyword evidence="1" id="KW-0862">Zinc</keyword>
<dbReference type="OrthoDB" id="429967at2759"/>
<evidence type="ECO:0000259" key="3">
    <source>
        <dbReference type="PROSITE" id="PS50158"/>
    </source>
</evidence>
<dbReference type="PROSITE" id="PS50158">
    <property type="entry name" value="ZF_CCHC"/>
    <property type="match status" value="1"/>
</dbReference>
<dbReference type="InterPro" id="IPR001878">
    <property type="entry name" value="Znf_CCHC"/>
</dbReference>
<feature type="region of interest" description="Disordered" evidence="2">
    <location>
        <begin position="309"/>
        <end position="383"/>
    </location>
</feature>
<sequence>MGPDTSTSRARINGETQELAPPFFYHSSADAIPHFWEQHTVYERVTHEVLGDQEDSDGTPELLDRSRCFNCGDPSHRVTECPFRLNRDLIALSRQYYQFYQGSLGLGNWQRIHTVEAWRQQRLNWIEEFEPGKLKGELLKEALESSQEEWLKNISVWGYPRGWLSETDPRKDIRSRIWNECDGDVALGLEDQLSFELHGDEDHVETLSFQHAFRVTQHTNKAESNDDEDDIIPPSKASSARSNSPTTTSSDYSENNNVASSPPPLVRWANYPSSYFSSQHLVLYNPPPPSESWSSTRFSDTSAYISQFFVPLPPPPSEEPPPLPPSSPPPPLPPPPPSGFDSLVVSSSSGPHQHLDPQTESSAVIDHDQAELSECDMDLSDSD</sequence>
<name>A0A067SRS6_GALM3</name>
<evidence type="ECO:0000256" key="1">
    <source>
        <dbReference type="PROSITE-ProRule" id="PRU00047"/>
    </source>
</evidence>
<dbReference type="STRING" id="685588.A0A067SRS6"/>
<feature type="region of interest" description="Disordered" evidence="2">
    <location>
        <begin position="219"/>
        <end position="263"/>
    </location>
</feature>
<accession>A0A067SRS6</accession>
<reference evidence="5" key="1">
    <citation type="journal article" date="2014" name="Proc. Natl. Acad. Sci. U.S.A.">
        <title>Extensive sampling of basidiomycete genomes demonstrates inadequacy of the white-rot/brown-rot paradigm for wood decay fungi.</title>
        <authorList>
            <person name="Riley R."/>
            <person name="Salamov A.A."/>
            <person name="Brown D.W."/>
            <person name="Nagy L.G."/>
            <person name="Floudas D."/>
            <person name="Held B.W."/>
            <person name="Levasseur A."/>
            <person name="Lombard V."/>
            <person name="Morin E."/>
            <person name="Otillar R."/>
            <person name="Lindquist E.A."/>
            <person name="Sun H."/>
            <person name="LaButti K.M."/>
            <person name="Schmutz J."/>
            <person name="Jabbour D."/>
            <person name="Luo H."/>
            <person name="Baker S.E."/>
            <person name="Pisabarro A.G."/>
            <person name="Walton J.D."/>
            <person name="Blanchette R.A."/>
            <person name="Henrissat B."/>
            <person name="Martin F."/>
            <person name="Cullen D."/>
            <person name="Hibbett D.S."/>
            <person name="Grigoriev I.V."/>
        </authorList>
    </citation>
    <scope>NUCLEOTIDE SEQUENCE [LARGE SCALE GENOMIC DNA]</scope>
    <source>
        <strain evidence="5">CBS 339.88</strain>
    </source>
</reference>
<dbReference type="PANTHER" id="PTHR13316">
    <property type="entry name" value="ZINC FINGER, CCHC DOMAIN CONTAINING 8"/>
    <property type="match status" value="1"/>
</dbReference>
<feature type="compositionally biased region" description="Polar residues" evidence="2">
    <location>
        <begin position="236"/>
        <end position="260"/>
    </location>
</feature>
<protein>
    <recommendedName>
        <fullName evidence="3">CCHC-type domain-containing protein</fullName>
    </recommendedName>
</protein>
<evidence type="ECO:0000256" key="2">
    <source>
        <dbReference type="SAM" id="MobiDB-lite"/>
    </source>
</evidence>
<keyword evidence="1" id="KW-0479">Metal-binding</keyword>